<evidence type="ECO:0000313" key="1">
    <source>
        <dbReference type="EMBL" id="AHN66595.1"/>
    </source>
</evidence>
<reference evidence="1 2" key="1">
    <citation type="journal article" date="2014" name="Genome Announc.">
        <title>Complete Genome Sequence of Bacillus cereus Sensu Lato Bacteriophage Bcp1.</title>
        <authorList>
            <person name="Schuch R."/>
            <person name="Pelzek A.J."/>
            <person name="Fazzini M.M."/>
            <person name="Nelson D.C."/>
            <person name="Fischetti V.A."/>
        </authorList>
    </citation>
    <scope>NUCLEOTIDE SEQUENCE [LARGE SCALE GENOMIC DNA]</scope>
</reference>
<dbReference type="GeneID" id="19487327"/>
<dbReference type="RefSeq" id="YP_009031401.1">
    <property type="nucleotide sequence ID" value="NC_024137.1"/>
</dbReference>
<protein>
    <submittedName>
        <fullName evidence="1">Uncharacterized protein</fullName>
    </submittedName>
</protein>
<keyword evidence="2" id="KW-1185">Reference proteome</keyword>
<dbReference type="OrthoDB" id="26165at10239"/>
<sequence>MAPLKAICLKTFRLRDASGSVGVFCEKGKTYNIVEYSEDLMTLELEKESCYQTTINDPDFLVHYEEDK</sequence>
<evidence type="ECO:0000313" key="2">
    <source>
        <dbReference type="Proteomes" id="UP000019744"/>
    </source>
</evidence>
<proteinExistence type="predicted"/>
<dbReference type="Proteomes" id="UP000019744">
    <property type="component" value="Segment"/>
</dbReference>
<organism evidence="1 2">
    <name type="scientific">Bacillus phage Bcp1</name>
    <dbReference type="NCBI Taxonomy" id="584892"/>
    <lineage>
        <taxon>Viruses</taxon>
        <taxon>Duplodnaviria</taxon>
        <taxon>Heunggongvirae</taxon>
        <taxon>Uroviricota</taxon>
        <taxon>Caudoviricetes</taxon>
        <taxon>Herelleviridae</taxon>
        <taxon>Bastillevirinae</taxon>
        <taxon>Caeruleovirus</taxon>
        <taxon>Caeruleovirus Bcp1</taxon>
    </lineage>
</organism>
<name>X2JL85_9CAUD</name>
<dbReference type="KEGG" id="vg:19487327"/>
<accession>X2JL85</accession>
<gene>
    <name evidence="1" type="ORF">Bcp1_120</name>
</gene>
<dbReference type="EMBL" id="KJ451625">
    <property type="protein sequence ID" value="AHN66595.1"/>
    <property type="molecule type" value="Genomic_DNA"/>
</dbReference>